<evidence type="ECO:0000256" key="8">
    <source>
        <dbReference type="SAM" id="Phobius"/>
    </source>
</evidence>
<evidence type="ECO:0000256" key="7">
    <source>
        <dbReference type="ARBA" id="ARBA00023136"/>
    </source>
</evidence>
<keyword evidence="4" id="KW-1003">Cell membrane</keyword>
<dbReference type="Proteomes" id="UP001218246">
    <property type="component" value="Unassembled WGS sequence"/>
</dbReference>
<dbReference type="InterPro" id="IPR048279">
    <property type="entry name" value="MdtK-like"/>
</dbReference>
<dbReference type="PANTHER" id="PTHR43549">
    <property type="entry name" value="MULTIDRUG RESISTANCE PROTEIN YPNP-RELATED"/>
    <property type="match status" value="1"/>
</dbReference>
<proteinExistence type="inferred from homology"/>
<keyword evidence="7 8" id="KW-0472">Membrane</keyword>
<evidence type="ECO:0000256" key="4">
    <source>
        <dbReference type="ARBA" id="ARBA00022475"/>
    </source>
</evidence>
<evidence type="ECO:0000313" key="10">
    <source>
        <dbReference type="Proteomes" id="UP001218246"/>
    </source>
</evidence>
<comment type="subcellular location">
    <subcellularLocation>
        <location evidence="1">Cell membrane</location>
        <topology evidence="1">Multi-pass membrane protein</topology>
    </subcellularLocation>
</comment>
<comment type="caution">
    <text evidence="9">The sequence shown here is derived from an EMBL/GenBank/DDBJ whole genome shotgun (WGS) entry which is preliminary data.</text>
</comment>
<organism evidence="9 10">
    <name type="scientific">Ectobacillus antri</name>
    <dbReference type="NCBI Taxonomy" id="2486280"/>
    <lineage>
        <taxon>Bacteria</taxon>
        <taxon>Bacillati</taxon>
        <taxon>Bacillota</taxon>
        <taxon>Bacilli</taxon>
        <taxon>Bacillales</taxon>
        <taxon>Bacillaceae</taxon>
        <taxon>Ectobacillus</taxon>
    </lineage>
</organism>
<feature type="transmembrane region" description="Helical" evidence="8">
    <location>
        <begin position="21"/>
        <end position="41"/>
    </location>
</feature>
<keyword evidence="5 8" id="KW-0812">Transmembrane</keyword>
<dbReference type="CDD" id="cd13138">
    <property type="entry name" value="MATE_yoeA_like"/>
    <property type="match status" value="1"/>
</dbReference>
<keyword evidence="3" id="KW-0813">Transport</keyword>
<dbReference type="PANTHER" id="PTHR43549:SF3">
    <property type="entry name" value="MULTIDRUG RESISTANCE PROTEIN YPNP-RELATED"/>
    <property type="match status" value="1"/>
</dbReference>
<dbReference type="EMBL" id="JARULN010000016">
    <property type="protein sequence ID" value="MDG5754990.1"/>
    <property type="molecule type" value="Genomic_DNA"/>
</dbReference>
<reference evidence="9 10" key="1">
    <citation type="submission" date="2023-04" db="EMBL/GenBank/DDBJ databases">
        <title>Ectobacillus antri isolated from activated sludge.</title>
        <authorList>
            <person name="Yan P."/>
            <person name="Liu X."/>
        </authorList>
    </citation>
    <scope>NUCLEOTIDE SEQUENCE [LARGE SCALE GENOMIC DNA]</scope>
    <source>
        <strain evidence="9 10">C18H</strain>
    </source>
</reference>
<sequence>MEQTKGKVRPNLTEGPIAKTLFFFSLPILMGNVLQSLNGSINSIWVGKFLGEQALAATSNAHIILFFLLSSIFGIGMAATILVGQRVGAGDVPGAKQVVGTSALFFALLSIIVGAFGFVFSSFILDLMNTPADVKPLAVTYTKIIFAGVPFMFIYNYVMTILRGSGDSKTPFYFLIVSVVLDIVLNPVLIFGWGPFPKMDIAGSAFATFIAQFISLAALLIYLYKKEYFLRIKRSELHLLRADWVILKSLIQKGIPMGLQMMVVSSSVLGLFNIINTYGSEAAAAFGAASQLSNYVQMPAMAIGGAVTSMAAQNIGAGLWDRVHRITWIGVMFNVILTGAIVGIIHIFNREALLLFLPATGQAVDIGIQINNVTLWSFILFGIMFVVGGVVRSTGAVMVPLLITFIVLWVIRTPLAYYLGKAYGLDALWWSFPISFVIAVVGNVLYYLFGNWKEVKMVRG</sequence>
<feature type="transmembrane region" description="Helical" evidence="8">
    <location>
        <begin position="427"/>
        <end position="449"/>
    </location>
</feature>
<feature type="transmembrane region" description="Helical" evidence="8">
    <location>
        <begin position="368"/>
        <end position="390"/>
    </location>
</feature>
<feature type="transmembrane region" description="Helical" evidence="8">
    <location>
        <begin position="137"/>
        <end position="158"/>
    </location>
</feature>
<evidence type="ECO:0000256" key="2">
    <source>
        <dbReference type="ARBA" id="ARBA00010199"/>
    </source>
</evidence>
<accession>A0ABT6H7F1</accession>
<feature type="transmembrane region" description="Helical" evidence="8">
    <location>
        <begin position="205"/>
        <end position="224"/>
    </location>
</feature>
<comment type="similarity">
    <text evidence="2">Belongs to the multi antimicrobial extrusion (MATE) (TC 2.A.66.1) family.</text>
</comment>
<evidence type="ECO:0000313" key="9">
    <source>
        <dbReference type="EMBL" id="MDG5754990.1"/>
    </source>
</evidence>
<feature type="transmembrane region" description="Helical" evidence="8">
    <location>
        <begin position="295"/>
        <end position="316"/>
    </location>
</feature>
<protein>
    <submittedName>
        <fullName evidence="9">MATE family efflux transporter</fullName>
    </submittedName>
</protein>
<feature type="transmembrane region" description="Helical" evidence="8">
    <location>
        <begin position="397"/>
        <end position="415"/>
    </location>
</feature>
<dbReference type="InterPro" id="IPR002528">
    <property type="entry name" value="MATE_fam"/>
</dbReference>
<evidence type="ECO:0000256" key="6">
    <source>
        <dbReference type="ARBA" id="ARBA00022989"/>
    </source>
</evidence>
<dbReference type="InterPro" id="IPR052031">
    <property type="entry name" value="Membrane_Transporter-Flippase"/>
</dbReference>
<keyword evidence="6 8" id="KW-1133">Transmembrane helix</keyword>
<feature type="transmembrane region" description="Helical" evidence="8">
    <location>
        <begin position="170"/>
        <end position="193"/>
    </location>
</feature>
<dbReference type="PIRSF" id="PIRSF006603">
    <property type="entry name" value="DinF"/>
    <property type="match status" value="1"/>
</dbReference>
<evidence type="ECO:0000256" key="5">
    <source>
        <dbReference type="ARBA" id="ARBA00022692"/>
    </source>
</evidence>
<gene>
    <name evidence="9" type="ORF">P6P90_13585</name>
</gene>
<feature type="transmembrane region" description="Helical" evidence="8">
    <location>
        <begin position="61"/>
        <end position="83"/>
    </location>
</feature>
<feature type="transmembrane region" description="Helical" evidence="8">
    <location>
        <begin position="104"/>
        <end position="125"/>
    </location>
</feature>
<dbReference type="RefSeq" id="WP_124565866.1">
    <property type="nucleotide sequence ID" value="NZ_JARRRY010000015.1"/>
</dbReference>
<feature type="transmembrane region" description="Helical" evidence="8">
    <location>
        <begin position="257"/>
        <end position="275"/>
    </location>
</feature>
<evidence type="ECO:0000256" key="1">
    <source>
        <dbReference type="ARBA" id="ARBA00004651"/>
    </source>
</evidence>
<dbReference type="Pfam" id="PF01554">
    <property type="entry name" value="MatE"/>
    <property type="match status" value="2"/>
</dbReference>
<feature type="transmembrane region" description="Helical" evidence="8">
    <location>
        <begin position="328"/>
        <end position="348"/>
    </location>
</feature>
<dbReference type="NCBIfam" id="TIGR00797">
    <property type="entry name" value="matE"/>
    <property type="match status" value="1"/>
</dbReference>
<name>A0ABT6H7F1_9BACI</name>
<evidence type="ECO:0000256" key="3">
    <source>
        <dbReference type="ARBA" id="ARBA00022448"/>
    </source>
</evidence>
<keyword evidence="10" id="KW-1185">Reference proteome</keyword>